<keyword evidence="3" id="KW-1185">Reference proteome</keyword>
<evidence type="ECO:0000256" key="1">
    <source>
        <dbReference type="SAM" id="SignalP"/>
    </source>
</evidence>
<name>A0ABS7D7R1_9BACL</name>
<organism evidence="2 3">
    <name type="scientific">Paenibacillus oenotherae</name>
    <dbReference type="NCBI Taxonomy" id="1435645"/>
    <lineage>
        <taxon>Bacteria</taxon>
        <taxon>Bacillati</taxon>
        <taxon>Bacillota</taxon>
        <taxon>Bacilli</taxon>
        <taxon>Bacillales</taxon>
        <taxon>Paenibacillaceae</taxon>
        <taxon>Paenibacillus</taxon>
    </lineage>
</organism>
<feature type="signal peptide" evidence="1">
    <location>
        <begin position="1"/>
        <end position="30"/>
    </location>
</feature>
<proteinExistence type="predicted"/>
<dbReference type="Proteomes" id="UP000812277">
    <property type="component" value="Unassembled WGS sequence"/>
</dbReference>
<evidence type="ECO:0000313" key="3">
    <source>
        <dbReference type="Proteomes" id="UP000812277"/>
    </source>
</evidence>
<comment type="caution">
    <text evidence="2">The sequence shown here is derived from an EMBL/GenBank/DDBJ whole genome shotgun (WGS) entry which is preliminary data.</text>
</comment>
<evidence type="ECO:0000313" key="2">
    <source>
        <dbReference type="EMBL" id="MBW7475813.1"/>
    </source>
</evidence>
<reference evidence="2 3" key="1">
    <citation type="submission" date="2021-07" db="EMBL/GenBank/DDBJ databases">
        <title>Paenibacillus radiodurans sp. nov., isolated from the southeastern edge of Tengger Desert.</title>
        <authorList>
            <person name="Zhang G."/>
        </authorList>
    </citation>
    <scope>NUCLEOTIDE SEQUENCE [LARGE SCALE GENOMIC DNA]</scope>
    <source>
        <strain evidence="2 3">DT7-4</strain>
    </source>
</reference>
<dbReference type="RefSeq" id="WP_219873063.1">
    <property type="nucleotide sequence ID" value="NZ_JAHZIJ010000009.1"/>
</dbReference>
<sequence>MTKAFKLGRTLSVFVLALCLMTITAATAFADARTQIVYPSNGSLHNSAPTVVIWNQTTDVKASQLNITALDGSFVYNSGPIYKSPGSTSYVFYIPYSVYSTMPKGKAYSLYVEDYHYTGNTYTGYSSDQAFFSVLP</sequence>
<protein>
    <submittedName>
        <fullName evidence="2">Uncharacterized protein</fullName>
    </submittedName>
</protein>
<gene>
    <name evidence="2" type="ORF">K0T92_13745</name>
</gene>
<accession>A0ABS7D7R1</accession>
<dbReference type="EMBL" id="JAHZIJ010000009">
    <property type="protein sequence ID" value="MBW7475813.1"/>
    <property type="molecule type" value="Genomic_DNA"/>
</dbReference>
<feature type="chain" id="PRO_5045639924" evidence="1">
    <location>
        <begin position="31"/>
        <end position="136"/>
    </location>
</feature>
<keyword evidence="1" id="KW-0732">Signal</keyword>